<evidence type="ECO:0000256" key="3">
    <source>
        <dbReference type="ARBA" id="ARBA00022723"/>
    </source>
</evidence>
<dbReference type="PROSITE" id="PS51085">
    <property type="entry name" value="2FE2S_FER_2"/>
    <property type="match status" value="1"/>
</dbReference>
<sequence length="97" mass="11045">MIELRGRTKNIVIEPETGKSILELAMEHNVDWGFSCTRGTCARCRCYVETGRELLSEPTDAEWARLDEEELEEGYRLGCQAVVTKLGTLKALNKTYF</sequence>
<dbReference type="CDD" id="cd00207">
    <property type="entry name" value="fer2"/>
    <property type="match status" value="1"/>
</dbReference>
<dbReference type="Gene3D" id="3.10.20.30">
    <property type="match status" value="1"/>
</dbReference>
<reference evidence="9" key="1">
    <citation type="journal article" date="2019" name="Int. J. Syst. Evol. Microbiol.">
        <title>The Global Catalogue of Microorganisms (GCM) 10K type strain sequencing project: providing services to taxonomists for standard genome sequencing and annotation.</title>
        <authorList>
            <consortium name="The Broad Institute Genomics Platform"/>
            <consortium name="The Broad Institute Genome Sequencing Center for Infectious Disease"/>
            <person name="Wu L."/>
            <person name="Ma J."/>
        </authorList>
    </citation>
    <scope>NUCLEOTIDE SEQUENCE [LARGE SCALE GENOMIC DNA]</scope>
    <source>
        <strain evidence="9">CCM 8749</strain>
    </source>
</reference>
<dbReference type="PANTHER" id="PTHR23426">
    <property type="entry name" value="FERREDOXIN/ADRENODOXIN"/>
    <property type="match status" value="1"/>
</dbReference>
<accession>A0ABW1IMB0</accession>
<dbReference type="InterPro" id="IPR001041">
    <property type="entry name" value="2Fe-2S_ferredoxin-type"/>
</dbReference>
<keyword evidence="5" id="KW-0411">Iron-sulfur</keyword>
<feature type="domain" description="2Fe-2S ferredoxin-type" evidence="7">
    <location>
        <begin position="1"/>
        <end position="96"/>
    </location>
</feature>
<dbReference type="Pfam" id="PF00111">
    <property type="entry name" value="Fer2"/>
    <property type="match status" value="1"/>
</dbReference>
<comment type="cofactor">
    <cofactor evidence="6">
        <name>[2Fe-2S] cluster</name>
        <dbReference type="ChEBI" id="CHEBI:190135"/>
    </cofactor>
</comment>
<dbReference type="InterPro" id="IPR001055">
    <property type="entry name" value="Adrenodoxin-like"/>
</dbReference>
<comment type="caution">
    <text evidence="8">The sequence shown here is derived from an EMBL/GenBank/DDBJ whole genome shotgun (WGS) entry which is preliminary data.</text>
</comment>
<keyword evidence="3" id="KW-0479">Metal-binding</keyword>
<evidence type="ECO:0000256" key="5">
    <source>
        <dbReference type="ARBA" id="ARBA00023014"/>
    </source>
</evidence>
<dbReference type="RefSeq" id="WP_379893461.1">
    <property type="nucleotide sequence ID" value="NZ_CBCSCT010000004.1"/>
</dbReference>
<evidence type="ECO:0000313" key="9">
    <source>
        <dbReference type="Proteomes" id="UP001596250"/>
    </source>
</evidence>
<protein>
    <submittedName>
        <fullName evidence="8">2Fe-2S iron-sulfur cluster-binding protein</fullName>
    </submittedName>
</protein>
<evidence type="ECO:0000256" key="2">
    <source>
        <dbReference type="ARBA" id="ARBA00022714"/>
    </source>
</evidence>
<dbReference type="Proteomes" id="UP001596250">
    <property type="component" value="Unassembled WGS sequence"/>
</dbReference>
<comment type="similarity">
    <text evidence="1">Belongs to the adrenodoxin/putidaredoxin family.</text>
</comment>
<evidence type="ECO:0000259" key="7">
    <source>
        <dbReference type="PROSITE" id="PS51085"/>
    </source>
</evidence>
<keyword evidence="2" id="KW-0001">2Fe-2S</keyword>
<keyword evidence="4" id="KW-0408">Iron</keyword>
<dbReference type="EMBL" id="JBHSQV010000035">
    <property type="protein sequence ID" value="MFC5986133.1"/>
    <property type="molecule type" value="Genomic_DNA"/>
</dbReference>
<proteinExistence type="inferred from homology"/>
<evidence type="ECO:0000256" key="1">
    <source>
        <dbReference type="ARBA" id="ARBA00010914"/>
    </source>
</evidence>
<dbReference type="InterPro" id="IPR012675">
    <property type="entry name" value="Beta-grasp_dom_sf"/>
</dbReference>
<dbReference type="SUPFAM" id="SSF54292">
    <property type="entry name" value="2Fe-2S ferredoxin-like"/>
    <property type="match status" value="1"/>
</dbReference>
<dbReference type="PANTHER" id="PTHR23426:SF65">
    <property type="entry name" value="FERREDOXIN-2, MITOCHONDRIAL"/>
    <property type="match status" value="1"/>
</dbReference>
<name>A0ABW1IMB0_9BACL</name>
<gene>
    <name evidence="8" type="ORF">ACFPXP_06770</name>
</gene>
<dbReference type="InterPro" id="IPR036010">
    <property type="entry name" value="2Fe-2S_ferredoxin-like_sf"/>
</dbReference>
<keyword evidence="9" id="KW-1185">Reference proteome</keyword>
<organism evidence="8 9">
    <name type="scientific">Marinicrinis lubricantis</name>
    <dbReference type="NCBI Taxonomy" id="2086470"/>
    <lineage>
        <taxon>Bacteria</taxon>
        <taxon>Bacillati</taxon>
        <taxon>Bacillota</taxon>
        <taxon>Bacilli</taxon>
        <taxon>Bacillales</taxon>
        <taxon>Paenibacillaceae</taxon>
    </lineage>
</organism>
<evidence type="ECO:0000256" key="4">
    <source>
        <dbReference type="ARBA" id="ARBA00023004"/>
    </source>
</evidence>
<evidence type="ECO:0000256" key="6">
    <source>
        <dbReference type="ARBA" id="ARBA00034078"/>
    </source>
</evidence>
<evidence type="ECO:0000313" key="8">
    <source>
        <dbReference type="EMBL" id="MFC5986133.1"/>
    </source>
</evidence>